<feature type="transmembrane region" description="Helical" evidence="1">
    <location>
        <begin position="206"/>
        <end position="223"/>
    </location>
</feature>
<evidence type="ECO:0000313" key="3">
    <source>
        <dbReference type="Proteomes" id="UP000245921"/>
    </source>
</evidence>
<protein>
    <submittedName>
        <fullName evidence="2">Uncharacterized protein</fullName>
    </submittedName>
</protein>
<evidence type="ECO:0000313" key="2">
    <source>
        <dbReference type="EMBL" id="PWJ91266.1"/>
    </source>
</evidence>
<feature type="transmembrane region" description="Helical" evidence="1">
    <location>
        <begin position="70"/>
        <end position="92"/>
    </location>
</feature>
<evidence type="ECO:0000256" key="1">
    <source>
        <dbReference type="SAM" id="Phobius"/>
    </source>
</evidence>
<sequence length="228" mass="28261">MKIYVITYDLFMILLYIFNIIFNYIAYKKTNEKFFKMFSSLFLVMISITFINFINDIFYSSSIWFNSMKFYYTIGTIFISLIIYLMRYLSFYFFGDYFHKREKILYLILMSGAIFINYYFSDEFIFSLTDLFLYLFAIYILFSRYRFIDNLEFSNTAKKIIKISFIFIIFSIIFVYIEEWNSLVYDNFYIIFINNTFKNRNISTEIIYWYISIINIIFTYKYLREFEE</sequence>
<dbReference type="RefSeq" id="WP_109605088.1">
    <property type="nucleotide sequence ID" value="NZ_JAMHJO010000001.1"/>
</dbReference>
<feature type="transmembrane region" description="Helical" evidence="1">
    <location>
        <begin position="132"/>
        <end position="148"/>
    </location>
</feature>
<keyword evidence="3" id="KW-1185">Reference proteome</keyword>
<dbReference type="Proteomes" id="UP000245921">
    <property type="component" value="Unassembled WGS sequence"/>
</dbReference>
<accession>A0AA45C6B5</accession>
<proteinExistence type="predicted"/>
<feature type="transmembrane region" description="Helical" evidence="1">
    <location>
        <begin position="38"/>
        <end position="58"/>
    </location>
</feature>
<feature type="transmembrane region" description="Helical" evidence="1">
    <location>
        <begin position="6"/>
        <end position="26"/>
    </location>
</feature>
<keyword evidence="1" id="KW-1133">Transmembrane helix</keyword>
<feature type="transmembrane region" description="Helical" evidence="1">
    <location>
        <begin position="104"/>
        <end position="120"/>
    </location>
</feature>
<dbReference type="AlphaFoldDB" id="A0AA45C6B5"/>
<organism evidence="2 3">
    <name type="scientific">Oceanotoga teriensis</name>
    <dbReference type="NCBI Taxonomy" id="515440"/>
    <lineage>
        <taxon>Bacteria</taxon>
        <taxon>Thermotogati</taxon>
        <taxon>Thermotogota</taxon>
        <taxon>Thermotogae</taxon>
        <taxon>Petrotogales</taxon>
        <taxon>Petrotogaceae</taxon>
        <taxon>Oceanotoga</taxon>
    </lineage>
</organism>
<gene>
    <name evidence="2" type="ORF">C7380_11174</name>
</gene>
<dbReference type="EMBL" id="QGGI01000011">
    <property type="protein sequence ID" value="PWJ91266.1"/>
    <property type="molecule type" value="Genomic_DNA"/>
</dbReference>
<feature type="transmembrane region" description="Helical" evidence="1">
    <location>
        <begin position="160"/>
        <end position="177"/>
    </location>
</feature>
<keyword evidence="1" id="KW-0812">Transmembrane</keyword>
<keyword evidence="1" id="KW-0472">Membrane</keyword>
<comment type="caution">
    <text evidence="2">The sequence shown here is derived from an EMBL/GenBank/DDBJ whole genome shotgun (WGS) entry which is preliminary data.</text>
</comment>
<reference evidence="2 3" key="1">
    <citation type="submission" date="2018-05" db="EMBL/GenBank/DDBJ databases">
        <title>Genomic Encyclopedia of Type Strains, Phase IV (KMG-IV): sequencing the most valuable type-strain genomes for metagenomic binning, comparative biology and taxonomic classification.</title>
        <authorList>
            <person name="Goeker M."/>
        </authorList>
    </citation>
    <scope>NUCLEOTIDE SEQUENCE [LARGE SCALE GENOMIC DNA]</scope>
    <source>
        <strain evidence="2 3">DSM 24906</strain>
    </source>
</reference>
<name>A0AA45C6B5_9BACT</name>